<dbReference type="EMBL" id="AAOF01000009">
    <property type="protein sequence ID" value="EAR21340.1"/>
    <property type="molecule type" value="Genomic_DNA"/>
</dbReference>
<feature type="transmembrane region" description="Helical" evidence="1">
    <location>
        <begin position="46"/>
        <end position="66"/>
    </location>
</feature>
<evidence type="ECO:0000313" key="3">
    <source>
        <dbReference type="Proteomes" id="UP000003374"/>
    </source>
</evidence>
<dbReference type="Proteomes" id="UP000003374">
    <property type="component" value="Unassembled WGS sequence"/>
</dbReference>
<sequence length="67" mass="7717">MILLWRKPRQFLQKCNHSPDALIIMSLTPGWHTAGFNAVLDYPELTLRSVFFISMLIMVMIISIAIL</sequence>
<reference evidence="2 3" key="1">
    <citation type="submission" date="2006-02" db="EMBL/GenBank/DDBJ databases">
        <authorList>
            <person name="Waterbury J."/>
            <person name="Ferriera S."/>
            <person name="Johnson J."/>
            <person name="Kravitz S."/>
            <person name="Halpern A."/>
            <person name="Remington K."/>
            <person name="Beeson K."/>
            <person name="Tran B."/>
            <person name="Rogers Y.-H."/>
            <person name="Friedman R."/>
            <person name="Venter J.C."/>
        </authorList>
    </citation>
    <scope>NUCLEOTIDE SEQUENCE [LARGE SCALE GENOMIC DNA]</scope>
    <source>
        <strain evidence="2 3">Nb-231</strain>
    </source>
</reference>
<gene>
    <name evidence="2" type="ORF">NB231_13136</name>
</gene>
<keyword evidence="1" id="KW-1133">Transmembrane helix</keyword>
<dbReference type="AlphaFoldDB" id="A4BS80"/>
<protein>
    <submittedName>
        <fullName evidence="2">Uncharacterized protein</fullName>
    </submittedName>
</protein>
<organism evidence="2 3">
    <name type="scientific">Nitrococcus mobilis Nb-231</name>
    <dbReference type="NCBI Taxonomy" id="314278"/>
    <lineage>
        <taxon>Bacteria</taxon>
        <taxon>Pseudomonadati</taxon>
        <taxon>Pseudomonadota</taxon>
        <taxon>Gammaproteobacteria</taxon>
        <taxon>Chromatiales</taxon>
        <taxon>Ectothiorhodospiraceae</taxon>
        <taxon>Nitrococcus</taxon>
    </lineage>
</organism>
<keyword evidence="1" id="KW-0472">Membrane</keyword>
<name>A4BS80_9GAMM</name>
<keyword evidence="3" id="KW-1185">Reference proteome</keyword>
<accession>A4BS80</accession>
<keyword evidence="1" id="KW-0812">Transmembrane</keyword>
<evidence type="ECO:0000313" key="2">
    <source>
        <dbReference type="EMBL" id="EAR21340.1"/>
    </source>
</evidence>
<evidence type="ECO:0000256" key="1">
    <source>
        <dbReference type="SAM" id="Phobius"/>
    </source>
</evidence>
<proteinExistence type="predicted"/>
<dbReference type="HOGENOM" id="CLU_2808077_0_0_6"/>
<comment type="caution">
    <text evidence="2">The sequence shown here is derived from an EMBL/GenBank/DDBJ whole genome shotgun (WGS) entry which is preliminary data.</text>
</comment>